<dbReference type="PANTHER" id="PTHR34595:SF2">
    <property type="entry name" value="BLR2978 PROTEIN"/>
    <property type="match status" value="1"/>
</dbReference>
<dbReference type="InterPro" id="IPR051680">
    <property type="entry name" value="ATP-dep_Glu-Cys_Ligase-2"/>
</dbReference>
<feature type="domain" description="DUF403" evidence="1">
    <location>
        <begin position="505"/>
        <end position="785"/>
    </location>
</feature>
<reference evidence="3 4" key="1">
    <citation type="journal article" date="2014" name="Int. J. Syst. Evol. Microbiol.">
        <title>Complete genome sequence of Corynebacterium casei LMG S-19264T (=DSM 44701T), isolated from a smear-ripened cheese.</title>
        <authorList>
            <consortium name="US DOE Joint Genome Institute (JGI-PGF)"/>
            <person name="Walter F."/>
            <person name="Albersmeier A."/>
            <person name="Kalinowski J."/>
            <person name="Ruckert C."/>
        </authorList>
    </citation>
    <scope>NUCLEOTIDE SEQUENCE [LARGE SCALE GENOMIC DNA]</scope>
    <source>
        <strain evidence="3 4">CGMCC 1.7029</strain>
    </source>
</reference>
<organism evidence="3 4">
    <name type="scientific">Gemmobacter aquaticus</name>
    <dbReference type="NCBI Taxonomy" id="490185"/>
    <lineage>
        <taxon>Bacteria</taxon>
        <taxon>Pseudomonadati</taxon>
        <taxon>Pseudomonadota</taxon>
        <taxon>Alphaproteobacteria</taxon>
        <taxon>Rhodobacterales</taxon>
        <taxon>Paracoccaceae</taxon>
        <taxon>Gemmobacter</taxon>
    </lineage>
</organism>
<dbReference type="OrthoDB" id="9804079at2"/>
<dbReference type="InterPro" id="IPR007296">
    <property type="entry name" value="DUF403"/>
</dbReference>
<evidence type="ECO:0000313" key="3">
    <source>
        <dbReference type="EMBL" id="GGO32309.1"/>
    </source>
</evidence>
<gene>
    <name evidence="3" type="ORF">GCM10010991_19590</name>
</gene>
<evidence type="ECO:0000313" key="4">
    <source>
        <dbReference type="Proteomes" id="UP000598196"/>
    </source>
</evidence>
<dbReference type="Pfam" id="PF04168">
    <property type="entry name" value="Alpha-E"/>
    <property type="match status" value="1"/>
</dbReference>
<proteinExistence type="predicted"/>
<feature type="domain" description="Circularly permuted ATP-grasp type 2" evidence="2">
    <location>
        <begin position="90"/>
        <end position="458"/>
    </location>
</feature>
<comment type="caution">
    <text evidence="3">The sequence shown here is derived from an EMBL/GenBank/DDBJ whole genome shotgun (WGS) entry which is preliminary data.</text>
</comment>
<dbReference type="EMBL" id="BMLP01000003">
    <property type="protein sequence ID" value="GGO32309.1"/>
    <property type="molecule type" value="Genomic_DNA"/>
</dbReference>
<evidence type="ECO:0000259" key="1">
    <source>
        <dbReference type="Pfam" id="PF04168"/>
    </source>
</evidence>
<name>A0A917YJL2_9RHOB</name>
<dbReference type="SUPFAM" id="SSF56059">
    <property type="entry name" value="Glutathione synthetase ATP-binding domain-like"/>
    <property type="match status" value="1"/>
</dbReference>
<evidence type="ECO:0000259" key="2">
    <source>
        <dbReference type="Pfam" id="PF14403"/>
    </source>
</evidence>
<accession>A0A917YJL2</accession>
<dbReference type="Pfam" id="PF14403">
    <property type="entry name" value="CP_ATPgrasp_2"/>
    <property type="match status" value="1"/>
</dbReference>
<dbReference type="Proteomes" id="UP000598196">
    <property type="component" value="Unassembled WGS sequence"/>
</dbReference>
<dbReference type="RefSeq" id="WP_146286688.1">
    <property type="nucleotide sequence ID" value="NZ_BMLP01000003.1"/>
</dbReference>
<evidence type="ECO:0008006" key="5">
    <source>
        <dbReference type="Google" id="ProtNLM"/>
    </source>
</evidence>
<sequence length="786" mass="85644">MNRTVASPVPPAILAGYAPQPGVADELFDANGAMRPVWAPFIAQLAGLSPEDIAARFARGEQYLRDAGVYFRLYSGGPAQEREWPLSHVPVLIADAEWDAICAGLTQRAELLERVMADLYGPGHLVRDGHLPAELVAQNPQWLRPLVGVVPRSGHWLHHLAFEIGRSPDGSFFVLGDRAQAPSGSGFALENRMATTRIFSDPFPRANVRRLAGFFRAFREAMEDQAGPGRRMAILTPGPNNDTYYEHTYIARYLGLTLLEGEDLILRDGQAMVRTVRGLEPLGLLWRRIDSDFADPLELNENSHIGTPGLLEALRQGTLGLVNALGSGVVETRAMLAFLPRICESLLGETLQLPNIATWWCGQPTERAFVQANAERMLISPAMDHALPFSVGAGTALGTLPDRLARDGARLVGQEAVTLSTTPAWSEGRLVPRPMTIRVFAARTRDGWTFMPGGYARIGKSDDAMALAMQAGGSVADVWVVAPRPVAPDSLVTPGTFERSPPGILPSRAADNLYWLGRYVERTEGAIRMLRAWHLRLAETGDADEPHMAHLATHLASLDLTPDLPIPPALAGMIGAARFAASKVRDRFSPDGWGALNDLARTAEKLAAKVTHGDDAAQALSILLRKISGFSGLVHENMYHFAGWRFLSLGRAQERADNMLMLLETFADPEAAAGALQIAIEVGDSVMTHQRRYRFGPSRDTTMDLLLLDAHNPRAVLYQIDQMRHHVSRLPPTEPGGRMSALERALLTLDTDLRVAAPADMDSVALAGLRNRLAGVSDLLSASYLR</sequence>
<dbReference type="PANTHER" id="PTHR34595">
    <property type="entry name" value="BLR5612 PROTEIN"/>
    <property type="match status" value="1"/>
</dbReference>
<dbReference type="Gene3D" id="3.40.50.11290">
    <property type="match status" value="1"/>
</dbReference>
<dbReference type="AlphaFoldDB" id="A0A917YJL2"/>
<dbReference type="InterPro" id="IPR025841">
    <property type="entry name" value="CP_ATPgrasp_2"/>
</dbReference>
<protein>
    <recommendedName>
        <fullName evidence="5">DUF403 domain-containing protein</fullName>
    </recommendedName>
</protein>
<keyword evidence="4" id="KW-1185">Reference proteome</keyword>